<keyword evidence="1" id="KW-0732">Signal</keyword>
<reference evidence="2 3" key="1">
    <citation type="submission" date="2024-03" db="EMBL/GenBank/DDBJ databases">
        <title>A Dehalogenimonas Isolated from Estuarine Sediments Dihaloeliminates Chlorinated Alkanes.</title>
        <authorList>
            <person name="Yang Y."/>
            <person name="Wang H."/>
        </authorList>
    </citation>
    <scope>NUCLEOTIDE SEQUENCE [LARGE SCALE GENOMIC DNA]</scope>
    <source>
        <strain evidence="2 3">W</strain>
    </source>
</reference>
<dbReference type="Proteomes" id="UP001375370">
    <property type="component" value="Chromosome"/>
</dbReference>
<keyword evidence="3" id="KW-1185">Reference proteome</keyword>
<protein>
    <submittedName>
        <fullName evidence="2">Uncharacterized protein</fullName>
    </submittedName>
</protein>
<gene>
    <name evidence="2" type="ORF">V8247_03685</name>
</gene>
<dbReference type="EMBL" id="CP146612">
    <property type="protein sequence ID" value="WWX26078.1"/>
    <property type="molecule type" value="Genomic_DNA"/>
</dbReference>
<proteinExistence type="predicted"/>
<dbReference type="RefSeq" id="WP_338738884.1">
    <property type="nucleotide sequence ID" value="NZ_CP146612.1"/>
</dbReference>
<feature type="signal peptide" evidence="1">
    <location>
        <begin position="1"/>
        <end position="26"/>
    </location>
</feature>
<name>A0ABZ2J593_9CHLR</name>
<organism evidence="2 3">
    <name type="scientific">Candidatus Dehalogenimonas loeffleri</name>
    <dbReference type="NCBI Taxonomy" id="3127115"/>
    <lineage>
        <taxon>Bacteria</taxon>
        <taxon>Bacillati</taxon>
        <taxon>Chloroflexota</taxon>
        <taxon>Dehalococcoidia</taxon>
        <taxon>Dehalococcoidales</taxon>
        <taxon>Dehalococcoidaceae</taxon>
        <taxon>Dehalogenimonas</taxon>
    </lineage>
</organism>
<accession>A0ABZ2J593</accession>
<sequence length="294" mass="33349">MSTKIRMLSCVISMVFILSIPVSIHAEQNEEFVESKVEVSVNQESFLDIEPVVIELVSDGNIYEKTGVKPMLYDDGVDVKSFEDSALAIDRFMKTFQFSEKDVIGYTIMGTTEIVLLRTNRDTVAEYMFQDGEVFEFNLSLETKGSWTSEDGTVTMSISDLTFYGPASDNKKEDFRLLSIRQYYYSYTQSYAGLSCSYVAAVEAWLDTSAWDFIAVIDCCYEVPSLSFWTDWENSDAADQGEEGWAGGDAEFCQLLNIDYIYFIFHEQHGAWVTITLGGATNHGGYSDSWWTLW</sequence>
<feature type="chain" id="PRO_5045624434" evidence="1">
    <location>
        <begin position="27"/>
        <end position="294"/>
    </location>
</feature>
<evidence type="ECO:0000313" key="3">
    <source>
        <dbReference type="Proteomes" id="UP001375370"/>
    </source>
</evidence>
<evidence type="ECO:0000256" key="1">
    <source>
        <dbReference type="SAM" id="SignalP"/>
    </source>
</evidence>
<evidence type="ECO:0000313" key="2">
    <source>
        <dbReference type="EMBL" id="WWX26078.1"/>
    </source>
</evidence>